<dbReference type="GO" id="GO:0030246">
    <property type="term" value="F:carbohydrate binding"/>
    <property type="evidence" value="ECO:0007669"/>
    <property type="project" value="InterPro"/>
</dbReference>
<dbReference type="KEGG" id="pno:SNOG_02181"/>
<dbReference type="GO" id="GO:0004553">
    <property type="term" value="F:hydrolase activity, hydrolyzing O-glycosyl compounds"/>
    <property type="evidence" value="ECO:0000318"/>
    <property type="project" value="GO_Central"/>
</dbReference>
<evidence type="ECO:0000313" key="9">
    <source>
        <dbReference type="EMBL" id="EAT90393.2"/>
    </source>
</evidence>
<feature type="signal peptide" evidence="6">
    <location>
        <begin position="1"/>
        <end position="20"/>
    </location>
</feature>
<comment type="catalytic activity">
    <reaction evidence="1">
        <text>Hydrolysis of terminal, non-reducing (1-&gt;4)-linked alpha-D-glucose residues with release of alpha-D-glucose.</text>
        <dbReference type="EC" id="3.2.1.20"/>
    </reaction>
</comment>
<dbReference type="InterPro" id="IPR013780">
    <property type="entry name" value="Glyco_hydro_b"/>
</dbReference>
<dbReference type="CDD" id="cd14752">
    <property type="entry name" value="GH31_N"/>
    <property type="match status" value="1"/>
</dbReference>
<dbReference type="AlphaFoldDB" id="Q0V1D3"/>
<evidence type="ECO:0000256" key="4">
    <source>
        <dbReference type="ARBA" id="ARBA00023180"/>
    </source>
</evidence>
<dbReference type="PANTHER" id="PTHR22762:SF133">
    <property type="entry name" value="P-TYPE DOMAIN-CONTAINING PROTEIN"/>
    <property type="match status" value="1"/>
</dbReference>
<dbReference type="SUPFAM" id="SSF51445">
    <property type="entry name" value="(Trans)glycosidases"/>
    <property type="match status" value="1"/>
</dbReference>
<evidence type="ECO:0000256" key="2">
    <source>
        <dbReference type="ARBA" id="ARBA00007806"/>
    </source>
</evidence>
<evidence type="ECO:0000256" key="3">
    <source>
        <dbReference type="ARBA" id="ARBA00012741"/>
    </source>
</evidence>
<dbReference type="InterPro" id="IPR000322">
    <property type="entry name" value="Glyco_hydro_31_TIM"/>
</dbReference>
<dbReference type="Proteomes" id="UP000001055">
    <property type="component" value="Unassembled WGS sequence"/>
</dbReference>
<evidence type="ECO:0000256" key="5">
    <source>
        <dbReference type="RuleBase" id="RU361185"/>
    </source>
</evidence>
<keyword evidence="4" id="KW-0325">Glycoprotein</keyword>
<dbReference type="STRING" id="321614.Q0V1D3"/>
<dbReference type="Gene3D" id="2.60.40.1180">
    <property type="entry name" value="Golgi alpha-mannosidase II"/>
    <property type="match status" value="1"/>
</dbReference>
<feature type="domain" description="Glycosyl hydrolase family 31 C-terminal" evidence="8">
    <location>
        <begin position="627"/>
        <end position="697"/>
    </location>
</feature>
<reference evidence="10" key="1">
    <citation type="journal article" date="2007" name="Plant Cell">
        <title>Dothideomycete-plant interactions illuminated by genome sequencing and EST analysis of the wheat pathogen Stagonospora nodorum.</title>
        <authorList>
            <person name="Hane J.K."/>
            <person name="Lowe R.G."/>
            <person name="Solomon P.S."/>
            <person name="Tan K.C."/>
            <person name="Schoch C.L."/>
            <person name="Spatafora J.W."/>
            <person name="Crous P.W."/>
            <person name="Kodira C."/>
            <person name="Birren B.W."/>
            <person name="Galagan J.E."/>
            <person name="Torriani S.F."/>
            <person name="McDonald B.A."/>
            <person name="Oliver R.P."/>
        </authorList>
    </citation>
    <scope>NUCLEOTIDE SEQUENCE [LARGE SCALE GENOMIC DNA]</scope>
    <source>
        <strain evidence="10">SN15 / ATCC MYA-4574 / FGSC 10173</strain>
    </source>
</reference>
<dbReference type="SUPFAM" id="SSF51011">
    <property type="entry name" value="Glycosyl hydrolase domain"/>
    <property type="match status" value="1"/>
</dbReference>
<dbReference type="GeneID" id="5969646"/>
<evidence type="ECO:0000256" key="1">
    <source>
        <dbReference type="ARBA" id="ARBA00001657"/>
    </source>
</evidence>
<protein>
    <recommendedName>
        <fullName evidence="3">alpha-glucosidase</fullName>
        <ecNumber evidence="3">3.2.1.20</ecNumber>
    </recommendedName>
</protein>
<gene>
    <name evidence="9" type="ORF">SNOG_02181</name>
</gene>
<dbReference type="GO" id="GO:0005975">
    <property type="term" value="P:carbohydrate metabolic process"/>
    <property type="evidence" value="ECO:0007669"/>
    <property type="project" value="InterPro"/>
</dbReference>
<dbReference type="eggNOG" id="KOG1065">
    <property type="taxonomic scope" value="Eukaryota"/>
</dbReference>
<evidence type="ECO:0000259" key="8">
    <source>
        <dbReference type="Pfam" id="PF21365"/>
    </source>
</evidence>
<comment type="similarity">
    <text evidence="2 5">Belongs to the glycosyl hydrolase 31 family.</text>
</comment>
<dbReference type="SUPFAM" id="SSF74650">
    <property type="entry name" value="Galactose mutarotase-like"/>
    <property type="match status" value="1"/>
</dbReference>
<evidence type="ECO:0000256" key="6">
    <source>
        <dbReference type="SAM" id="SignalP"/>
    </source>
</evidence>
<keyword evidence="5" id="KW-0378">Hydrolase</keyword>
<dbReference type="InterPro" id="IPR017853">
    <property type="entry name" value="GH"/>
</dbReference>
<dbReference type="Pfam" id="PF21365">
    <property type="entry name" value="Glyco_hydro_31_3rd"/>
    <property type="match status" value="1"/>
</dbReference>
<dbReference type="Pfam" id="PF01055">
    <property type="entry name" value="Glyco_hydro_31_2nd"/>
    <property type="match status" value="1"/>
</dbReference>
<dbReference type="PANTHER" id="PTHR22762">
    <property type="entry name" value="ALPHA-GLUCOSIDASE"/>
    <property type="match status" value="1"/>
</dbReference>
<dbReference type="RefSeq" id="XP_001792796.1">
    <property type="nucleotide sequence ID" value="XM_001792744.1"/>
</dbReference>
<dbReference type="VEuPathDB" id="FungiDB:JI435_021810"/>
<feature type="domain" description="Glycoside hydrolase family 31 TIM barrel" evidence="7">
    <location>
        <begin position="293"/>
        <end position="619"/>
    </location>
</feature>
<keyword evidence="5" id="KW-0326">Glycosidase</keyword>
<dbReference type="GO" id="GO:0004558">
    <property type="term" value="F:alpha-1,4-glucosidase activity"/>
    <property type="evidence" value="ECO:0007669"/>
    <property type="project" value="UniProtKB-EC"/>
</dbReference>
<accession>Q0V1D3</accession>
<proteinExistence type="inferred from homology"/>
<dbReference type="InterPro" id="IPR048395">
    <property type="entry name" value="Glyco_hydro_31_C"/>
</dbReference>
<dbReference type="EMBL" id="CH445327">
    <property type="protein sequence ID" value="EAT90393.2"/>
    <property type="molecule type" value="Genomic_DNA"/>
</dbReference>
<dbReference type="HOGENOM" id="CLU_000631_11_0_1"/>
<evidence type="ECO:0000259" key="7">
    <source>
        <dbReference type="Pfam" id="PF01055"/>
    </source>
</evidence>
<organism evidence="9 10">
    <name type="scientific">Phaeosphaeria nodorum (strain SN15 / ATCC MYA-4574 / FGSC 10173)</name>
    <name type="common">Glume blotch fungus</name>
    <name type="synonym">Parastagonospora nodorum</name>
    <dbReference type="NCBI Taxonomy" id="321614"/>
    <lineage>
        <taxon>Eukaryota</taxon>
        <taxon>Fungi</taxon>
        <taxon>Dikarya</taxon>
        <taxon>Ascomycota</taxon>
        <taxon>Pezizomycotina</taxon>
        <taxon>Dothideomycetes</taxon>
        <taxon>Pleosporomycetidae</taxon>
        <taxon>Pleosporales</taxon>
        <taxon>Pleosporineae</taxon>
        <taxon>Phaeosphaeriaceae</taxon>
        <taxon>Parastagonospora</taxon>
    </lineage>
</organism>
<evidence type="ECO:0000313" key="10">
    <source>
        <dbReference type="Proteomes" id="UP000001055"/>
    </source>
</evidence>
<dbReference type="InParanoid" id="Q0V1D3"/>
<dbReference type="EC" id="3.2.1.20" evidence="3"/>
<dbReference type="Gene3D" id="2.60.40.1760">
    <property type="entry name" value="glycosyl hydrolase (family 31)"/>
    <property type="match status" value="1"/>
</dbReference>
<dbReference type="VEuPathDB" id="FungiDB:JI435_159780"/>
<dbReference type="InterPro" id="IPR011013">
    <property type="entry name" value="Gal_mutarotase_sf_dom"/>
</dbReference>
<keyword evidence="6" id="KW-0732">Signal</keyword>
<feature type="chain" id="PRO_5004178416" description="alpha-glucosidase" evidence="6">
    <location>
        <begin position="21"/>
        <end position="706"/>
    </location>
</feature>
<sequence length="706" mass="79905">MWRCSVLALFAVAPPTSTLASTLNLAPSVTPNVANPNAPDAQELFPGYKAVNVVTSDNTIAADLSLGGTACNVYGNEISDLVLEVQYQNVAQVNIKIYPKYIAQSNRFLYILDESLSPSGSISPGCTVNNSDLTFEWTNDPTFQFKVTRAQTGEAIFDTYGQKIVFEDQFLELVTNMVPEYNIYGLPEAIRGSFRLPNQYTQTFWNQYNDMNDQPIDANMHSTHPVFLETHYGNGSSKSHVVYGRNLHGQEWLLRPDRVIYRTIGGSFDFYFFSGPSPTEALAQQQLGVIGTPVMQPYWALGFHQVRWGHQNWTVLQDIIDGYAAANIQLEAIWNDLDYLFQYRIFSHDNNTYPIGEAIEFIARLHANGQYWMPILDPSVYVPAPGNVTDSNPTYDRGKALDLYIKRGEGYADDYIGIQWPGFSVWPDFLHNATQDFWTNEMKLYHDQLPFDGWWLDISDMSSWCTVSCGTGRLSSNPTHVPFKLPGEPGQINYDYPEAFCQMNATEAASASPRACRKRHWGGDTNSRWGNVYMTIPQALTFSVAGIPYFGVEMCDLNGNVDMELCTRWMQLSAFFPLYRNHNSRNTIAQEAFRWATTAEATRRAMDVRFRLLPCQYTLFYAAHKRGETVLRALSWNFPDDESLKSVDNQFMLGPSILIMPVLAPLLRTSQGVFPGVPDTRWYDWYTLKKVQAQPGQNVTLNMAVS</sequence>
<name>Q0V1D3_PHANO</name>
<dbReference type="Gene3D" id="3.20.20.80">
    <property type="entry name" value="Glycosidases"/>
    <property type="match status" value="2"/>
</dbReference>